<sequence>MFVIFALITLSLGADYENGKLYFEPGTVDKDGLLHGKGTEVEDAKFLPVASNETEFNSLMTIDAPYGDSFVCAVINQAFSTNLHGLLGFKVKATAKANIAPSATWLLANGPTGIEYVKDGKEVPAELQSEFKNSSISSSCIGESIVYATYTINKGGIVDSSCIPNTKQPEDITQCDDKSVPLVYLKQSAIGRFYKSDAATVKQLLLRFGVVQIKERLIIGWEGSNWIYADRGTDKYSWSTLAIDSTNTNFEGRVIVAESDELIDCLITPNDPFCVSEMEDQTGIVRAAFCLIAGALILPALILLL</sequence>
<gene>
    <name evidence="2" type="ORF">EZS28_004516</name>
</gene>
<keyword evidence="1" id="KW-1133">Transmembrane helix</keyword>
<dbReference type="EMBL" id="SNRW01000647">
    <property type="protein sequence ID" value="KAA6399959.1"/>
    <property type="molecule type" value="Genomic_DNA"/>
</dbReference>
<evidence type="ECO:0000256" key="1">
    <source>
        <dbReference type="SAM" id="Phobius"/>
    </source>
</evidence>
<accession>A0A5J4X0G9</accession>
<reference evidence="2 3" key="1">
    <citation type="submission" date="2019-03" db="EMBL/GenBank/DDBJ databases">
        <title>Single cell metagenomics reveals metabolic interactions within the superorganism composed of flagellate Streblomastix strix and complex community of Bacteroidetes bacteria on its surface.</title>
        <authorList>
            <person name="Treitli S.C."/>
            <person name="Kolisko M."/>
            <person name="Husnik F."/>
            <person name="Keeling P."/>
            <person name="Hampl V."/>
        </authorList>
    </citation>
    <scope>NUCLEOTIDE SEQUENCE [LARGE SCALE GENOMIC DNA]</scope>
    <source>
        <strain evidence="2">ST1C</strain>
    </source>
</reference>
<evidence type="ECO:0000313" key="3">
    <source>
        <dbReference type="Proteomes" id="UP000324800"/>
    </source>
</evidence>
<evidence type="ECO:0000313" key="2">
    <source>
        <dbReference type="EMBL" id="KAA6399959.1"/>
    </source>
</evidence>
<organism evidence="2 3">
    <name type="scientific">Streblomastix strix</name>
    <dbReference type="NCBI Taxonomy" id="222440"/>
    <lineage>
        <taxon>Eukaryota</taxon>
        <taxon>Metamonada</taxon>
        <taxon>Preaxostyla</taxon>
        <taxon>Oxymonadida</taxon>
        <taxon>Streblomastigidae</taxon>
        <taxon>Streblomastix</taxon>
    </lineage>
</organism>
<keyword evidence="1" id="KW-0472">Membrane</keyword>
<name>A0A5J4X0G9_9EUKA</name>
<comment type="caution">
    <text evidence="2">The sequence shown here is derived from an EMBL/GenBank/DDBJ whole genome shotgun (WGS) entry which is preliminary data.</text>
</comment>
<dbReference type="Proteomes" id="UP000324800">
    <property type="component" value="Unassembled WGS sequence"/>
</dbReference>
<feature type="transmembrane region" description="Helical" evidence="1">
    <location>
        <begin position="284"/>
        <end position="304"/>
    </location>
</feature>
<proteinExistence type="predicted"/>
<protein>
    <submittedName>
        <fullName evidence="2">Uncharacterized protein</fullName>
    </submittedName>
</protein>
<dbReference type="AlphaFoldDB" id="A0A5J4X0G9"/>
<keyword evidence="1" id="KW-0812">Transmembrane</keyword>